<evidence type="ECO:0000256" key="1">
    <source>
        <dbReference type="SAM" id="MobiDB-lite"/>
    </source>
</evidence>
<organism evidence="2 3">
    <name type="scientific">Candidatus Opimibacter skivensis</name>
    <dbReference type="NCBI Taxonomy" id="2982028"/>
    <lineage>
        <taxon>Bacteria</taxon>
        <taxon>Pseudomonadati</taxon>
        <taxon>Bacteroidota</taxon>
        <taxon>Saprospiria</taxon>
        <taxon>Saprospirales</taxon>
        <taxon>Saprospiraceae</taxon>
        <taxon>Candidatus Opimibacter</taxon>
    </lineage>
</organism>
<dbReference type="Proteomes" id="UP000808337">
    <property type="component" value="Unassembled WGS sequence"/>
</dbReference>
<dbReference type="NCBIfam" id="TIGR01200">
    <property type="entry name" value="GLPGLI"/>
    <property type="match status" value="1"/>
</dbReference>
<dbReference type="AlphaFoldDB" id="A0A9D7SZY4"/>
<protein>
    <submittedName>
        <fullName evidence="2">GLPGLI family protein</fullName>
    </submittedName>
</protein>
<proteinExistence type="predicted"/>
<dbReference type="Pfam" id="PF09697">
    <property type="entry name" value="Porph_ging"/>
    <property type="match status" value="1"/>
</dbReference>
<feature type="compositionally biased region" description="Polar residues" evidence="1">
    <location>
        <begin position="35"/>
        <end position="44"/>
    </location>
</feature>
<comment type="caution">
    <text evidence="2">The sequence shown here is derived from an EMBL/GenBank/DDBJ whole genome shotgun (WGS) entry which is preliminary data.</text>
</comment>
<name>A0A9D7SZY4_9BACT</name>
<reference evidence="2 3" key="1">
    <citation type="submission" date="2020-10" db="EMBL/GenBank/DDBJ databases">
        <title>Connecting structure to function with the recovery of over 1000 high-quality activated sludge metagenome-assembled genomes encoding full-length rRNA genes using long-read sequencing.</title>
        <authorList>
            <person name="Singleton C.M."/>
            <person name="Petriglieri F."/>
            <person name="Kristensen J.M."/>
            <person name="Kirkegaard R.H."/>
            <person name="Michaelsen T.Y."/>
            <person name="Andersen M.H."/>
            <person name="Karst S.M."/>
            <person name="Dueholm M.S."/>
            <person name="Nielsen P.H."/>
            <person name="Albertsen M."/>
        </authorList>
    </citation>
    <scope>NUCLEOTIDE SEQUENCE [LARGE SCALE GENOMIC DNA]</scope>
    <source>
        <strain evidence="2">Ribe_18-Q3-R11-54_MAXAC.273</strain>
    </source>
</reference>
<evidence type="ECO:0000313" key="2">
    <source>
        <dbReference type="EMBL" id="MBK9984695.1"/>
    </source>
</evidence>
<gene>
    <name evidence="2" type="ORF">IPP15_20415</name>
</gene>
<evidence type="ECO:0000313" key="3">
    <source>
        <dbReference type="Proteomes" id="UP000808337"/>
    </source>
</evidence>
<accession>A0A9D7SZY4</accession>
<sequence length="210" mass="23647">MKDMIPEFNTSMFSLTFNGDESIYQPQKESEESEVTSNSGGNQMQMRFGRENRIVYKNLALDTMIESREFMQKQFLIVGATTPRKWKIGKNQKEILGHKCMEADFRLDSTTSMVVWFTPEIQVSNGPSDYQGLPGLILGVDINDGLRMITATEIKLADVDTSVIIAPTKGKEVTSEEFEKIRKEKMKEMHMNNPGGGPGGPGTMIMIRHN</sequence>
<dbReference type="EMBL" id="JADKGY010000031">
    <property type="protein sequence ID" value="MBK9984695.1"/>
    <property type="molecule type" value="Genomic_DNA"/>
</dbReference>
<dbReference type="InterPro" id="IPR005901">
    <property type="entry name" value="GLPGLI"/>
</dbReference>
<feature type="region of interest" description="Disordered" evidence="1">
    <location>
        <begin position="25"/>
        <end position="44"/>
    </location>
</feature>